<dbReference type="Gene3D" id="3.20.170.20">
    <property type="entry name" value="Protein of unknown function DUF952"/>
    <property type="match status" value="1"/>
</dbReference>
<dbReference type="Pfam" id="PF06108">
    <property type="entry name" value="DUF952"/>
    <property type="match status" value="1"/>
</dbReference>
<feature type="region of interest" description="Disordered" evidence="1">
    <location>
        <begin position="1"/>
        <end position="21"/>
    </location>
</feature>
<dbReference type="Proteomes" id="UP000266042">
    <property type="component" value="Unassembled WGS sequence"/>
</dbReference>
<dbReference type="EMBL" id="QXIW01000008">
    <property type="protein sequence ID" value="RIE14655.1"/>
    <property type="molecule type" value="Genomic_DNA"/>
</dbReference>
<dbReference type="SUPFAM" id="SSF56399">
    <property type="entry name" value="ADP-ribosylation"/>
    <property type="match status" value="1"/>
</dbReference>
<gene>
    <name evidence="2" type="ORF">SMC2_03065</name>
    <name evidence="3" type="ORF">SMC3_01580</name>
</gene>
<sequence length="177" mass="19653">MSSPVNAIPASPKRSSPTKPFPVLPCWRSSSTISLARRRGRRHDRNTTFLTGGRNGMIYHIETEDLWQQALLDGEYLPENFESDGFIHCAALDQVTNVADKHYHGSNDLLLLCISQKLLNAETLWELSDGLYYPHIYGSLNLSAVVAALPLYCDSDGTLRLPANLPEDTDDVPEADP</sequence>
<dbReference type="PANTHER" id="PTHR34129">
    <property type="entry name" value="BLR1139 PROTEIN"/>
    <property type="match status" value="1"/>
</dbReference>
<reference evidence="4 5" key="1">
    <citation type="submission" date="2018-09" db="EMBL/GenBank/DDBJ databases">
        <title>Discovery and Ecogenomic Context for Candidatus Cryosericales, a Global Caldiserica Order Active in Thawing Permafrost.</title>
        <authorList>
            <person name="Martinez M.A."/>
            <person name="Woodcroft B.J."/>
            <person name="Ignacio Espinoza J.C."/>
            <person name="Zayed A."/>
            <person name="Singleton C.M."/>
            <person name="Boyd J."/>
            <person name="Li Y.-F."/>
            <person name="Purvine S."/>
            <person name="Maughan H."/>
            <person name="Hodgkins S.B."/>
            <person name="Anderson D."/>
            <person name="Sederholm M."/>
            <person name="Temperton B."/>
            <person name="Saleska S.R."/>
            <person name="Tyson G.W."/>
            <person name="Rich V.I."/>
        </authorList>
    </citation>
    <scope>NUCLEOTIDE SEQUENCE [LARGE SCALE GENOMIC DNA]</scope>
    <source>
        <strain evidence="2 4">SMC2</strain>
        <strain evidence="3 5">SMC3</strain>
    </source>
</reference>
<name>A0A398DHL7_9BACT</name>
<dbReference type="InterPro" id="IPR009297">
    <property type="entry name" value="DUF952"/>
</dbReference>
<evidence type="ECO:0000313" key="4">
    <source>
        <dbReference type="Proteomes" id="UP000265724"/>
    </source>
</evidence>
<accession>A0A398DHL7</accession>
<dbReference type="Proteomes" id="UP000265724">
    <property type="component" value="Unassembled WGS sequence"/>
</dbReference>
<comment type="caution">
    <text evidence="3">The sequence shown here is derived from an EMBL/GenBank/DDBJ whole genome shotgun (WGS) entry which is preliminary data.</text>
</comment>
<dbReference type="PANTHER" id="PTHR34129:SF1">
    <property type="entry name" value="DUF952 DOMAIN-CONTAINING PROTEIN"/>
    <property type="match status" value="1"/>
</dbReference>
<organism evidence="3 5">
    <name type="scientific">Candidatus Cryosericum hinesii</name>
    <dbReference type="NCBI Taxonomy" id="2290915"/>
    <lineage>
        <taxon>Bacteria</taxon>
        <taxon>Pseudomonadati</taxon>
        <taxon>Caldisericota/Cryosericota group</taxon>
        <taxon>Candidatus Cryosericota</taxon>
        <taxon>Candidatus Cryosericia</taxon>
        <taxon>Candidatus Cryosericales</taxon>
        <taxon>Candidatus Cryosericaceae</taxon>
        <taxon>Candidatus Cryosericum</taxon>
    </lineage>
</organism>
<dbReference type="AlphaFoldDB" id="A0A398DHL7"/>
<evidence type="ECO:0000313" key="2">
    <source>
        <dbReference type="EMBL" id="RIE14339.1"/>
    </source>
</evidence>
<dbReference type="EMBL" id="QXIX01000030">
    <property type="protein sequence ID" value="RIE14339.1"/>
    <property type="molecule type" value="Genomic_DNA"/>
</dbReference>
<evidence type="ECO:0000256" key="1">
    <source>
        <dbReference type="SAM" id="MobiDB-lite"/>
    </source>
</evidence>
<keyword evidence="4" id="KW-1185">Reference proteome</keyword>
<evidence type="ECO:0000313" key="3">
    <source>
        <dbReference type="EMBL" id="RIE14655.1"/>
    </source>
</evidence>
<protein>
    <submittedName>
        <fullName evidence="3">DUF952 domain-containing protein</fullName>
    </submittedName>
</protein>
<evidence type="ECO:0000313" key="5">
    <source>
        <dbReference type="Proteomes" id="UP000266042"/>
    </source>
</evidence>
<proteinExistence type="predicted"/>